<dbReference type="Proteomes" id="UP000240418">
    <property type="component" value="Unassembled WGS sequence"/>
</dbReference>
<dbReference type="EMBL" id="PYGJ01000002">
    <property type="protein sequence ID" value="PSL20913.1"/>
    <property type="molecule type" value="Genomic_DNA"/>
</dbReference>
<reference evidence="2 3" key="1">
    <citation type="submission" date="2018-03" db="EMBL/GenBank/DDBJ databases">
        <title>Genomic Encyclopedia of Archaeal and Bacterial Type Strains, Phase II (KMG-II): from individual species to whole genera.</title>
        <authorList>
            <person name="Goeker M."/>
        </authorList>
    </citation>
    <scope>NUCLEOTIDE SEQUENCE [LARGE SCALE GENOMIC DNA]</scope>
    <source>
        <strain evidence="2 3">DSM 100673</strain>
    </source>
</reference>
<dbReference type="PROSITE" id="PS51257">
    <property type="entry name" value="PROKAR_LIPOPROTEIN"/>
    <property type="match status" value="1"/>
</dbReference>
<keyword evidence="3" id="KW-1185">Reference proteome</keyword>
<proteinExistence type="predicted"/>
<gene>
    <name evidence="2" type="ORF">CLV88_10230</name>
</gene>
<evidence type="ECO:0000313" key="3">
    <source>
        <dbReference type="Proteomes" id="UP000240418"/>
    </source>
</evidence>
<accession>A0A2P8FGQ3</accession>
<evidence type="ECO:0000256" key="1">
    <source>
        <dbReference type="SAM" id="MobiDB-lite"/>
    </source>
</evidence>
<name>A0A2P8FGQ3_9RHOB</name>
<dbReference type="OrthoDB" id="7872359at2"/>
<organism evidence="2 3">
    <name type="scientific">Shimia abyssi</name>
    <dbReference type="NCBI Taxonomy" id="1662395"/>
    <lineage>
        <taxon>Bacteria</taxon>
        <taxon>Pseudomonadati</taxon>
        <taxon>Pseudomonadota</taxon>
        <taxon>Alphaproteobacteria</taxon>
        <taxon>Rhodobacterales</taxon>
        <taxon>Roseobacteraceae</taxon>
    </lineage>
</organism>
<comment type="caution">
    <text evidence="2">The sequence shown here is derived from an EMBL/GenBank/DDBJ whole genome shotgun (WGS) entry which is preliminary data.</text>
</comment>
<dbReference type="AlphaFoldDB" id="A0A2P8FGQ3"/>
<protein>
    <submittedName>
        <fullName evidence="2">Uncharacterized protein</fullName>
    </submittedName>
</protein>
<dbReference type="RefSeq" id="WP_133169908.1">
    <property type="nucleotide sequence ID" value="NZ_PYGJ01000002.1"/>
</dbReference>
<sequence>MKRMLASITIILIAGCSPQAPDQQIDDGVAGAEPYPDLIPLEQVLVVDTPRLSENSEDDLEARANRLRRRSQELRNTPVQ</sequence>
<evidence type="ECO:0000313" key="2">
    <source>
        <dbReference type="EMBL" id="PSL20913.1"/>
    </source>
</evidence>
<feature type="region of interest" description="Disordered" evidence="1">
    <location>
        <begin position="50"/>
        <end position="80"/>
    </location>
</feature>